<evidence type="ECO:0000256" key="6">
    <source>
        <dbReference type="PIRSR" id="PIRSR601613-1"/>
    </source>
</evidence>
<feature type="binding site" evidence="6">
    <location>
        <position position="16"/>
    </location>
    <ligand>
        <name>FAD</name>
        <dbReference type="ChEBI" id="CHEBI:57692"/>
    </ligand>
</feature>
<dbReference type="PANTHER" id="PTHR43563:SF14">
    <property type="entry name" value="AMINE OXIDASE"/>
    <property type="match status" value="1"/>
</dbReference>
<evidence type="ECO:0000256" key="4">
    <source>
        <dbReference type="ARBA" id="ARBA00023002"/>
    </source>
</evidence>
<gene>
    <name evidence="9" type="ORF">SPHA_67938</name>
</gene>
<dbReference type="GO" id="GO:0097621">
    <property type="term" value="F:monoamine oxidase activity"/>
    <property type="evidence" value="ECO:0007669"/>
    <property type="project" value="UniProtKB-EC"/>
</dbReference>
<reference evidence="9" key="1">
    <citation type="submission" date="2021-01" db="EMBL/GenBank/DDBJ databases">
        <authorList>
            <person name="Li R."/>
            <person name="Bekaert M."/>
        </authorList>
    </citation>
    <scope>NUCLEOTIDE SEQUENCE</scope>
    <source>
        <strain evidence="9">Farmed</strain>
    </source>
</reference>
<dbReference type="Gene3D" id="1.10.405.10">
    <property type="entry name" value="Guanine Nucleotide Dissociation Inhibitor, domain 1"/>
    <property type="match status" value="1"/>
</dbReference>
<keyword evidence="10" id="KW-1185">Reference proteome</keyword>
<keyword evidence="7" id="KW-1133">Transmembrane helix</keyword>
<comment type="catalytic activity">
    <reaction evidence="5">
        <text>a secondary aliphatic amine + O2 + H2O = a primary amine + an aldehyde + H2O2</text>
        <dbReference type="Rhea" id="RHEA:26414"/>
        <dbReference type="ChEBI" id="CHEBI:15377"/>
        <dbReference type="ChEBI" id="CHEBI:15379"/>
        <dbReference type="ChEBI" id="CHEBI:16240"/>
        <dbReference type="ChEBI" id="CHEBI:17478"/>
        <dbReference type="ChEBI" id="CHEBI:58855"/>
        <dbReference type="ChEBI" id="CHEBI:65296"/>
        <dbReference type="EC" id="1.4.3.4"/>
    </reaction>
</comment>
<dbReference type="EMBL" id="CAHIKZ030004929">
    <property type="protein sequence ID" value="CAE1317367.1"/>
    <property type="molecule type" value="Genomic_DNA"/>
</dbReference>
<feature type="transmembrane region" description="Helical" evidence="7">
    <location>
        <begin position="488"/>
        <end position="508"/>
    </location>
</feature>
<keyword evidence="4 7" id="KW-0560">Oxidoreductase</keyword>
<dbReference type="InterPro" id="IPR050703">
    <property type="entry name" value="Flavin_MAO"/>
</dbReference>
<keyword evidence="7" id="KW-0285">Flavoprotein</keyword>
<dbReference type="Gene3D" id="3.90.660.10">
    <property type="match status" value="1"/>
</dbReference>
<protein>
    <recommendedName>
        <fullName evidence="7">Amine oxidase</fullName>
        <ecNumber evidence="7">1.4.3.-</ecNumber>
    </recommendedName>
</protein>
<comment type="cofactor">
    <cofactor evidence="1 7">
        <name>FAD</name>
        <dbReference type="ChEBI" id="CHEBI:57692"/>
    </cofactor>
</comment>
<dbReference type="InterPro" id="IPR001613">
    <property type="entry name" value="Flavin_amine_oxidase"/>
</dbReference>
<feature type="binding site" evidence="6">
    <location>
        <begin position="37"/>
        <end position="38"/>
    </location>
    <ligand>
        <name>FAD</name>
        <dbReference type="ChEBI" id="CHEBI:57692"/>
    </ligand>
</feature>
<evidence type="ECO:0000259" key="8">
    <source>
        <dbReference type="Pfam" id="PF01593"/>
    </source>
</evidence>
<evidence type="ECO:0000256" key="5">
    <source>
        <dbReference type="ARBA" id="ARBA00048448"/>
    </source>
</evidence>
<dbReference type="SUPFAM" id="SSF54373">
    <property type="entry name" value="FAD-linked reductases, C-terminal domain"/>
    <property type="match status" value="1"/>
</dbReference>
<evidence type="ECO:0000313" key="9">
    <source>
        <dbReference type="EMBL" id="CAE1317367.1"/>
    </source>
</evidence>
<dbReference type="GO" id="GO:0008131">
    <property type="term" value="F:primary methylamine oxidase activity"/>
    <property type="evidence" value="ECO:0007669"/>
    <property type="project" value="UniProtKB-ARBA"/>
</dbReference>
<keyword evidence="7" id="KW-0274">FAD</keyword>
<feature type="binding site" evidence="6">
    <location>
        <position position="233"/>
    </location>
    <ligand>
        <name>FAD</name>
        <dbReference type="ChEBI" id="CHEBI:57692"/>
    </ligand>
</feature>
<feature type="binding site" evidence="6">
    <location>
        <position position="347"/>
    </location>
    <ligand>
        <name>substrate</name>
    </ligand>
</feature>
<sequence>MESLTADVVVIGAGLSGLSAAYYIHKTDESLRITVLEAKGRVGGRTYSIKMKAADNKYDLFDLGGEWVGKPQPHLHYLLNQFNLETFNPQYLPDSKKLTTDITFLTKLDLLLFSMKLKWLKNRFEKEEELGSTVDALQSDGMTFEKYMKAHLWTKKTYLLVEAAVRSMFGYSPHEMSLLYFIMYIDAAGGLDTFFQPSKYSGKESRLKGGLLQLSQNLYEVIGNKNVRFNQPVTHIIQLSKEKVVVVTDRRLQVTCNRVILAIPPHLAGAIKFNPELPSTKMTLLRNVPLAFIIKFCFTYEESFWITGKNPTSNYGFQSMIHDPECGPIGVVYEATSAKGSPALIGFVSASRGLVSKETDSEDRRDVLLNLLQIHLGEKVREYIEFQQKDWSQESYNGGCFLKSLVPGSTRFFSQDLREPFDRVHFAGTETATVWCGFMNGAIQSGFRTAIEVLQNLRPSIDARAIEASIMPKEEELPSKPQSTYRSIHWLAALAGIGCLTVIAIAAYRDHATSAHTKLVYISNDY</sequence>
<evidence type="ECO:0000256" key="7">
    <source>
        <dbReference type="RuleBase" id="RU362067"/>
    </source>
</evidence>
<dbReference type="AlphaFoldDB" id="A0A812E7N6"/>
<feature type="binding site" evidence="6">
    <location>
        <position position="430"/>
    </location>
    <ligand>
        <name>FAD</name>
        <dbReference type="ChEBI" id="CHEBI:57692"/>
    </ligand>
</feature>
<name>A0A812E7N6_ACAPH</name>
<dbReference type="SUPFAM" id="SSF51905">
    <property type="entry name" value="FAD/NAD(P)-binding domain"/>
    <property type="match status" value="1"/>
</dbReference>
<dbReference type="InterPro" id="IPR036188">
    <property type="entry name" value="FAD/NAD-bd_sf"/>
</dbReference>
<evidence type="ECO:0000256" key="2">
    <source>
        <dbReference type="ARBA" id="ARBA00004362"/>
    </source>
</evidence>
<dbReference type="OrthoDB" id="7777654at2759"/>
<organism evidence="9 10">
    <name type="scientific">Acanthosepion pharaonis</name>
    <name type="common">Pharaoh cuttlefish</name>
    <name type="synonym">Sepia pharaonis</name>
    <dbReference type="NCBI Taxonomy" id="158019"/>
    <lineage>
        <taxon>Eukaryota</taxon>
        <taxon>Metazoa</taxon>
        <taxon>Spiralia</taxon>
        <taxon>Lophotrochozoa</taxon>
        <taxon>Mollusca</taxon>
        <taxon>Cephalopoda</taxon>
        <taxon>Coleoidea</taxon>
        <taxon>Decapodiformes</taxon>
        <taxon>Sepiida</taxon>
        <taxon>Sepiina</taxon>
        <taxon>Sepiidae</taxon>
        <taxon>Acanthosepion</taxon>
    </lineage>
</organism>
<accession>A0A812E7N6</accession>
<proteinExistence type="inferred from homology"/>
<dbReference type="Pfam" id="PF01593">
    <property type="entry name" value="Amino_oxidase"/>
    <property type="match status" value="1"/>
</dbReference>
<evidence type="ECO:0000256" key="1">
    <source>
        <dbReference type="ARBA" id="ARBA00001974"/>
    </source>
</evidence>
<dbReference type="PRINTS" id="PR00757">
    <property type="entry name" value="AMINEOXDASEF"/>
</dbReference>
<evidence type="ECO:0000313" key="10">
    <source>
        <dbReference type="Proteomes" id="UP000597762"/>
    </source>
</evidence>
<feature type="domain" description="Amine oxidase" evidence="8">
    <location>
        <begin position="15"/>
        <end position="454"/>
    </location>
</feature>
<comment type="subcellular location">
    <subcellularLocation>
        <location evidence="2">Mitochondrion outer membrane</location>
        <topology evidence="2">Single-pass type IV membrane protein</topology>
        <orientation evidence="2">Cytoplasmic side</orientation>
    </subcellularLocation>
</comment>
<evidence type="ECO:0000256" key="3">
    <source>
        <dbReference type="ARBA" id="ARBA00005995"/>
    </source>
</evidence>
<dbReference type="EC" id="1.4.3.-" evidence="7"/>
<comment type="similarity">
    <text evidence="3 7">Belongs to the flavin monoamine oxidase family.</text>
</comment>
<dbReference type="PANTHER" id="PTHR43563">
    <property type="entry name" value="AMINE OXIDASE"/>
    <property type="match status" value="1"/>
</dbReference>
<comment type="caution">
    <text evidence="9">The sequence shown here is derived from an EMBL/GenBank/DDBJ whole genome shotgun (WGS) entry which is preliminary data.</text>
</comment>
<dbReference type="GO" id="GO:0005741">
    <property type="term" value="C:mitochondrial outer membrane"/>
    <property type="evidence" value="ECO:0007669"/>
    <property type="project" value="UniProtKB-SubCell"/>
</dbReference>
<keyword evidence="7" id="KW-0472">Membrane</keyword>
<dbReference type="Gene3D" id="3.50.50.60">
    <property type="entry name" value="FAD/NAD(P)-binding domain"/>
    <property type="match status" value="1"/>
</dbReference>
<keyword evidence="7" id="KW-0812">Transmembrane</keyword>
<dbReference type="Proteomes" id="UP000597762">
    <property type="component" value="Unassembled WGS sequence"/>
</dbReference>
<dbReference type="InterPro" id="IPR002937">
    <property type="entry name" value="Amino_oxidase"/>
</dbReference>